<evidence type="ECO:0000313" key="3">
    <source>
        <dbReference type="Proteomes" id="UP000592181"/>
    </source>
</evidence>
<dbReference type="InterPro" id="IPR019099">
    <property type="entry name" value="Uncharacterised_PGPGW_TM"/>
</dbReference>
<evidence type="ECO:0000256" key="1">
    <source>
        <dbReference type="SAM" id="Phobius"/>
    </source>
</evidence>
<feature type="transmembrane region" description="Helical" evidence="1">
    <location>
        <begin position="70"/>
        <end position="91"/>
    </location>
</feature>
<dbReference type="AlphaFoldDB" id="A0A852XC21"/>
<keyword evidence="1" id="KW-0472">Membrane</keyword>
<protein>
    <submittedName>
        <fullName evidence="2">Uncharacterized protein (TIGR02611 family)</fullName>
    </submittedName>
</protein>
<proteinExistence type="predicted"/>
<keyword evidence="1" id="KW-1133">Transmembrane helix</keyword>
<name>A0A852XC21_9MICO</name>
<accession>A0A852XC21</accession>
<reference evidence="2 3" key="1">
    <citation type="submission" date="2020-07" db="EMBL/GenBank/DDBJ databases">
        <title>Sequencing the genomes of 1000 actinobacteria strains.</title>
        <authorList>
            <person name="Klenk H.-P."/>
        </authorList>
    </citation>
    <scope>NUCLEOTIDE SEQUENCE [LARGE SCALE GENOMIC DNA]</scope>
    <source>
        <strain evidence="2 3">DSM 24723</strain>
    </source>
</reference>
<keyword evidence="3" id="KW-1185">Reference proteome</keyword>
<dbReference type="Proteomes" id="UP000592181">
    <property type="component" value="Unassembled WGS sequence"/>
</dbReference>
<evidence type="ECO:0000313" key="2">
    <source>
        <dbReference type="EMBL" id="NYG37994.1"/>
    </source>
</evidence>
<sequence length="184" mass="21168">MSVTVDKHERRRRAYDDGGNRRGYLDVRRDQHEIAQRELQEQFGDDKRIDVEDDPIAWRRKIRQNPAGALAWRIGIFVVGLVLIVAGIPMVPLVGPGWAVIFVGLFLWSTEFIWARRVTQFIKAEVRTFNIWYPSLPWKAKVPIGVLTVVFCWLCFYVVLLLLGVPDWSPDPVKGWLESLPGLG</sequence>
<keyword evidence="1" id="KW-0812">Transmembrane</keyword>
<gene>
    <name evidence="2" type="ORF">BJY28_002463</name>
</gene>
<feature type="transmembrane region" description="Helical" evidence="1">
    <location>
        <begin position="144"/>
        <end position="165"/>
    </location>
</feature>
<dbReference type="EMBL" id="JACBZX010000001">
    <property type="protein sequence ID" value="NYG37994.1"/>
    <property type="molecule type" value="Genomic_DNA"/>
</dbReference>
<comment type="caution">
    <text evidence="2">The sequence shown here is derived from an EMBL/GenBank/DDBJ whole genome shotgun (WGS) entry which is preliminary data.</text>
</comment>
<dbReference type="RefSeq" id="WP_179463261.1">
    <property type="nucleotide sequence ID" value="NZ_JACBZX010000001.1"/>
</dbReference>
<feature type="transmembrane region" description="Helical" evidence="1">
    <location>
        <begin position="97"/>
        <end position="115"/>
    </location>
</feature>
<dbReference type="Pfam" id="PF09656">
    <property type="entry name" value="PGPGW"/>
    <property type="match status" value="1"/>
</dbReference>
<organism evidence="2 3">
    <name type="scientific">Janibacter alkaliphilus</name>
    <dbReference type="NCBI Taxonomy" id="1069963"/>
    <lineage>
        <taxon>Bacteria</taxon>
        <taxon>Bacillati</taxon>
        <taxon>Actinomycetota</taxon>
        <taxon>Actinomycetes</taxon>
        <taxon>Micrococcales</taxon>
        <taxon>Intrasporangiaceae</taxon>
        <taxon>Janibacter</taxon>
    </lineage>
</organism>